<dbReference type="OrthoDB" id="2428514at2"/>
<gene>
    <name evidence="2" type="ORF">E4U82_11150</name>
</gene>
<dbReference type="EMBL" id="SRHY01000017">
    <property type="protein sequence ID" value="TFJ92700.1"/>
    <property type="molecule type" value="Genomic_DNA"/>
</dbReference>
<reference evidence="2 3" key="1">
    <citation type="submission" date="2019-03" db="EMBL/GenBank/DDBJ databases">
        <title>Genome sequence of Lentibacillus salicampi ATCC BAA-719.</title>
        <authorList>
            <person name="Maclea K.S."/>
            <person name="Simoes Junior M."/>
        </authorList>
    </citation>
    <scope>NUCLEOTIDE SEQUENCE [LARGE SCALE GENOMIC DNA]</scope>
    <source>
        <strain evidence="2 3">ATCC BAA-719</strain>
    </source>
</reference>
<evidence type="ECO:0000313" key="2">
    <source>
        <dbReference type="EMBL" id="TFJ92700.1"/>
    </source>
</evidence>
<dbReference type="Proteomes" id="UP000298484">
    <property type="component" value="Unassembled WGS sequence"/>
</dbReference>
<protein>
    <recommendedName>
        <fullName evidence="4">DUF3899 domain-containing protein</fullName>
    </recommendedName>
</protein>
<feature type="transmembrane region" description="Helical" evidence="1">
    <location>
        <begin position="80"/>
        <end position="101"/>
    </location>
</feature>
<keyword evidence="3" id="KW-1185">Reference proteome</keyword>
<dbReference type="AlphaFoldDB" id="A0A4Y9ACQ5"/>
<name>A0A4Y9ACQ5_9BACI</name>
<comment type="caution">
    <text evidence="2">The sequence shown here is derived from an EMBL/GenBank/DDBJ whole genome shotgun (WGS) entry which is preliminary data.</text>
</comment>
<proteinExistence type="predicted"/>
<accession>A0A4Y9ACQ5</accession>
<evidence type="ECO:0000256" key="1">
    <source>
        <dbReference type="SAM" id="Phobius"/>
    </source>
</evidence>
<evidence type="ECO:0000313" key="3">
    <source>
        <dbReference type="Proteomes" id="UP000298484"/>
    </source>
</evidence>
<feature type="transmembrane region" description="Helical" evidence="1">
    <location>
        <begin position="31"/>
        <end position="47"/>
    </location>
</feature>
<dbReference type="RefSeq" id="WP_135110259.1">
    <property type="nucleotide sequence ID" value="NZ_SRHY01000017.1"/>
</dbReference>
<organism evidence="2 3">
    <name type="scientific">Lentibacillus salicampi</name>
    <dbReference type="NCBI Taxonomy" id="175306"/>
    <lineage>
        <taxon>Bacteria</taxon>
        <taxon>Bacillati</taxon>
        <taxon>Bacillota</taxon>
        <taxon>Bacilli</taxon>
        <taxon>Bacillales</taxon>
        <taxon>Bacillaceae</taxon>
        <taxon>Lentibacillus</taxon>
    </lineage>
</organism>
<sequence length="105" mass="11795">MEIMIFIITVLLIGFVNWIVANVFHTSFLDVSFMIGMLTTLILYFVNSSDSPVTRAMNADIQGETGTKVHTKSRHSTRGVSFYAALVYLVVAAIVTFTVYWDAFF</sequence>
<keyword evidence="1" id="KW-1133">Transmembrane helix</keyword>
<evidence type="ECO:0008006" key="4">
    <source>
        <dbReference type="Google" id="ProtNLM"/>
    </source>
</evidence>
<keyword evidence="1" id="KW-0812">Transmembrane</keyword>
<keyword evidence="1" id="KW-0472">Membrane</keyword>